<accession>W7HYI7</accession>
<dbReference type="EMBL" id="KI966432">
    <property type="protein sequence ID" value="EWC45008.1"/>
    <property type="molecule type" value="Genomic_DNA"/>
</dbReference>
<proteinExistence type="predicted"/>
<reference evidence="1 2" key="1">
    <citation type="submission" date="2013-05" db="EMBL/GenBank/DDBJ databases">
        <title>Drechslerella stenobrocha genome reveals carnivorous origination and mechanical trapping mechanism of predatory fungi.</title>
        <authorList>
            <person name="Liu X."/>
            <person name="Zhang W."/>
            <person name="Liu K."/>
        </authorList>
    </citation>
    <scope>NUCLEOTIDE SEQUENCE [LARGE SCALE GENOMIC DNA]</scope>
    <source>
        <strain evidence="1 2">248</strain>
    </source>
</reference>
<dbReference type="Proteomes" id="UP000024837">
    <property type="component" value="Unassembled WGS sequence"/>
</dbReference>
<organism evidence="1 2">
    <name type="scientific">Drechslerella stenobrocha 248</name>
    <dbReference type="NCBI Taxonomy" id="1043628"/>
    <lineage>
        <taxon>Eukaryota</taxon>
        <taxon>Fungi</taxon>
        <taxon>Dikarya</taxon>
        <taxon>Ascomycota</taxon>
        <taxon>Pezizomycotina</taxon>
        <taxon>Orbiliomycetes</taxon>
        <taxon>Orbiliales</taxon>
        <taxon>Orbiliaceae</taxon>
        <taxon>Drechslerella</taxon>
    </lineage>
</organism>
<evidence type="ECO:0000313" key="2">
    <source>
        <dbReference type="Proteomes" id="UP000024837"/>
    </source>
</evidence>
<gene>
    <name evidence="1" type="ORF">DRE_06288</name>
</gene>
<name>W7HYI7_9PEZI</name>
<dbReference type="HOGENOM" id="CLU_900244_0_0_1"/>
<evidence type="ECO:0000313" key="1">
    <source>
        <dbReference type="EMBL" id="EWC45008.1"/>
    </source>
</evidence>
<sequence>MEDWLDYIQHNHFVLEEILDRTSQFEALRGYECALGGTADDIELPAGQVNPNSLAYHIGTVDQAFFQFKAALETIDTLAIEDPDAAKVELSRFGMENRHQAEEILHALGYFAEAAEEWRLGWSEATEALESLPRRDYPTEDIARNVLGLAAYIHGAQGDDGLFDTNVSIDTDAKPGVFEAFFKSLLSDIVRAKGFLEQAEVLSKLYLGQPFTDLIADRDVFAPYRAAIIADTYPDHLYDMTLVFAKMWAFAQCWAIQINALLQLAAALSPLPQPVGSPTWGKVIEEGEGGPLYFVSDESQSPNSPWSSE</sequence>
<protein>
    <submittedName>
        <fullName evidence="1">Uncharacterized protein</fullName>
    </submittedName>
</protein>
<keyword evidence="2" id="KW-1185">Reference proteome</keyword>
<dbReference type="AlphaFoldDB" id="W7HYI7"/>